<dbReference type="RefSeq" id="WP_191203322.1">
    <property type="nucleotide sequence ID" value="NZ_JACXZA010000002.1"/>
</dbReference>
<evidence type="ECO:0000256" key="2">
    <source>
        <dbReference type="ARBA" id="ARBA00022525"/>
    </source>
</evidence>
<sequence length="57" mass="6434">MLKEAIAQLKQNSGMMTQFVQGDVALAGINSKQQQAMLDIFKGQETAKEQVRAFYWL</sequence>
<keyword evidence="2" id="KW-0964">Secreted</keyword>
<reference evidence="10 11" key="1">
    <citation type="submission" date="2020-09" db="EMBL/GenBank/DDBJ databases">
        <title>Paenibacillus sp. strain PR3 16S rRNA gene Genome sequencing and assembly.</title>
        <authorList>
            <person name="Kim J."/>
        </authorList>
    </citation>
    <scope>NUCLEOTIDE SEQUENCE [LARGE SCALE GENOMIC DNA]</scope>
    <source>
        <strain evidence="10 11">PR3</strain>
    </source>
</reference>
<name>A0ABR8MWY8_9BACL</name>
<dbReference type="InterPro" id="IPR009233">
    <property type="entry name" value="Competence_ComX_Bacillus"/>
</dbReference>
<evidence type="ECO:0000256" key="5">
    <source>
        <dbReference type="ARBA" id="ARBA00023288"/>
    </source>
</evidence>
<evidence type="ECO:0000256" key="7">
    <source>
        <dbReference type="ARBA" id="ARBA00029483"/>
    </source>
</evidence>
<evidence type="ECO:0000256" key="1">
    <source>
        <dbReference type="ARBA" id="ARBA00004613"/>
    </source>
</evidence>
<evidence type="ECO:0000256" key="4">
    <source>
        <dbReference type="ARBA" id="ARBA00023287"/>
    </source>
</evidence>
<keyword evidence="4" id="KW-0178">Competence</keyword>
<evidence type="ECO:0000313" key="10">
    <source>
        <dbReference type="EMBL" id="MBD3919049.1"/>
    </source>
</evidence>
<keyword evidence="3" id="KW-0588">Pheromone</keyword>
<keyword evidence="6" id="KW-0636">Prenylation</keyword>
<keyword evidence="11" id="KW-1185">Reference proteome</keyword>
<evidence type="ECO:0000256" key="6">
    <source>
        <dbReference type="ARBA" id="ARBA00023289"/>
    </source>
</evidence>
<gene>
    <name evidence="10" type="primary">comX</name>
    <name evidence="10" type="ORF">H8B09_09810</name>
</gene>
<organism evidence="10 11">
    <name type="scientific">Paenibacillus terricola</name>
    <dbReference type="NCBI Taxonomy" id="2763503"/>
    <lineage>
        <taxon>Bacteria</taxon>
        <taxon>Bacillati</taxon>
        <taxon>Bacillota</taxon>
        <taxon>Bacilli</taxon>
        <taxon>Bacillales</taxon>
        <taxon>Paenibacillaceae</taxon>
        <taxon>Paenibacillus</taxon>
    </lineage>
</organism>
<dbReference type="Pfam" id="PF05952">
    <property type="entry name" value="ComX"/>
    <property type="match status" value="1"/>
</dbReference>
<evidence type="ECO:0000313" key="11">
    <source>
        <dbReference type="Proteomes" id="UP000609346"/>
    </source>
</evidence>
<proteinExistence type="predicted"/>
<comment type="caution">
    <text evidence="10">The sequence shown here is derived from an EMBL/GenBank/DDBJ whole genome shotgun (WGS) entry which is preliminary data.</text>
</comment>
<comment type="subcellular location">
    <subcellularLocation>
        <location evidence="1">Secreted</location>
    </subcellularLocation>
</comment>
<evidence type="ECO:0000256" key="8">
    <source>
        <dbReference type="ARBA" id="ARBA00029545"/>
    </source>
</evidence>
<comment type="subunit">
    <text evidence="7">Interacts directly with the sensor histidine kinase ComP and stimulates its activity.</text>
</comment>
<evidence type="ECO:0000256" key="9">
    <source>
        <dbReference type="ARBA" id="ARBA00030321"/>
    </source>
</evidence>
<keyword evidence="5" id="KW-0449">Lipoprotein</keyword>
<dbReference type="EMBL" id="JACXZA010000002">
    <property type="protein sequence ID" value="MBD3919049.1"/>
    <property type="molecule type" value="Genomic_DNA"/>
</dbReference>
<dbReference type="Proteomes" id="UP000609346">
    <property type="component" value="Unassembled WGS sequence"/>
</dbReference>
<evidence type="ECO:0000256" key="3">
    <source>
        <dbReference type="ARBA" id="ARBA00023044"/>
    </source>
</evidence>
<protein>
    <recommendedName>
        <fullName evidence="8">ComX pheromone</fullName>
    </recommendedName>
    <alternativeName>
        <fullName evidence="9">Competence pheromone</fullName>
    </alternativeName>
</protein>
<accession>A0ABR8MWY8</accession>